<accession>A0A9D9E233</accession>
<feature type="site" description="Important for catalytic activity, responsible for pKa modulation of the active site Glu and correct orientation of both the proton donor and substrate" evidence="4">
    <location>
        <position position="121"/>
    </location>
</feature>
<feature type="domain" description="Beta-xylosidase C-terminal Concanavalin A-like" evidence="6">
    <location>
        <begin position="306"/>
        <end position="504"/>
    </location>
</feature>
<protein>
    <submittedName>
        <fullName evidence="7">Glycoside hydrolase 43 family protein</fullName>
    </submittedName>
</protein>
<dbReference type="Gene3D" id="2.115.10.20">
    <property type="entry name" value="Glycosyl hydrolase domain, family 43"/>
    <property type="match status" value="1"/>
</dbReference>
<dbReference type="SUPFAM" id="SSF75005">
    <property type="entry name" value="Arabinanase/levansucrase/invertase"/>
    <property type="match status" value="1"/>
</dbReference>
<evidence type="ECO:0000259" key="6">
    <source>
        <dbReference type="Pfam" id="PF17851"/>
    </source>
</evidence>
<dbReference type="PANTHER" id="PTHR42812:SF12">
    <property type="entry name" value="BETA-XYLOSIDASE-RELATED"/>
    <property type="match status" value="1"/>
</dbReference>
<dbReference type="EMBL" id="JADIMT010000029">
    <property type="protein sequence ID" value="MBO8435674.1"/>
    <property type="molecule type" value="Genomic_DNA"/>
</dbReference>
<evidence type="ECO:0000256" key="2">
    <source>
        <dbReference type="ARBA" id="ARBA00022801"/>
    </source>
</evidence>
<reference evidence="7" key="1">
    <citation type="submission" date="2020-10" db="EMBL/GenBank/DDBJ databases">
        <authorList>
            <person name="Gilroy R."/>
        </authorList>
    </citation>
    <scope>NUCLEOTIDE SEQUENCE</scope>
    <source>
        <strain evidence="7">7293</strain>
    </source>
</reference>
<dbReference type="SUPFAM" id="SSF49899">
    <property type="entry name" value="Concanavalin A-like lectins/glucanases"/>
    <property type="match status" value="1"/>
</dbReference>
<dbReference type="InterPro" id="IPR006710">
    <property type="entry name" value="Glyco_hydro_43"/>
</dbReference>
<dbReference type="InterPro" id="IPR013320">
    <property type="entry name" value="ConA-like_dom_sf"/>
</dbReference>
<comment type="similarity">
    <text evidence="1 5">Belongs to the glycosyl hydrolase 43 family.</text>
</comment>
<proteinExistence type="inferred from homology"/>
<dbReference type="Proteomes" id="UP000823615">
    <property type="component" value="Unassembled WGS sequence"/>
</dbReference>
<dbReference type="GO" id="GO:0004553">
    <property type="term" value="F:hydrolase activity, hydrolyzing O-glycosyl compounds"/>
    <property type="evidence" value="ECO:0007669"/>
    <property type="project" value="InterPro"/>
</dbReference>
<dbReference type="InterPro" id="IPR023296">
    <property type="entry name" value="Glyco_hydro_beta-prop_sf"/>
</dbReference>
<gene>
    <name evidence="7" type="ORF">IAA97_01670</name>
</gene>
<evidence type="ECO:0000313" key="7">
    <source>
        <dbReference type="EMBL" id="MBO8435674.1"/>
    </source>
</evidence>
<evidence type="ECO:0000256" key="3">
    <source>
        <dbReference type="ARBA" id="ARBA00023295"/>
    </source>
</evidence>
<dbReference type="Pfam" id="PF04616">
    <property type="entry name" value="Glyco_hydro_43"/>
    <property type="match status" value="1"/>
</dbReference>
<evidence type="ECO:0000256" key="1">
    <source>
        <dbReference type="ARBA" id="ARBA00009865"/>
    </source>
</evidence>
<reference evidence="7" key="2">
    <citation type="journal article" date="2021" name="PeerJ">
        <title>Extensive microbial diversity within the chicken gut microbiome revealed by metagenomics and culture.</title>
        <authorList>
            <person name="Gilroy R."/>
            <person name="Ravi A."/>
            <person name="Getino M."/>
            <person name="Pursley I."/>
            <person name="Horton D.L."/>
            <person name="Alikhan N.F."/>
            <person name="Baker D."/>
            <person name="Gharbi K."/>
            <person name="Hall N."/>
            <person name="Watson M."/>
            <person name="Adriaenssens E.M."/>
            <person name="Foster-Nyarko E."/>
            <person name="Jarju S."/>
            <person name="Secka A."/>
            <person name="Antonio M."/>
            <person name="Oren A."/>
            <person name="Chaudhuri R.R."/>
            <person name="La Ragione R."/>
            <person name="Hildebrand F."/>
            <person name="Pallen M.J."/>
        </authorList>
    </citation>
    <scope>NUCLEOTIDE SEQUENCE</scope>
    <source>
        <strain evidence="7">7293</strain>
    </source>
</reference>
<dbReference type="InterPro" id="IPR041542">
    <property type="entry name" value="GH43_C2"/>
</dbReference>
<evidence type="ECO:0000313" key="8">
    <source>
        <dbReference type="Proteomes" id="UP000823615"/>
    </source>
</evidence>
<dbReference type="PANTHER" id="PTHR42812">
    <property type="entry name" value="BETA-XYLOSIDASE"/>
    <property type="match status" value="1"/>
</dbReference>
<keyword evidence="2 5" id="KW-0378">Hydrolase</keyword>
<sequence>METYTNPILYADYSDLDVIRVGNDFYMVASSFTYLPGVPILHSDDLVHWKIINYAVKSLPFEKYSKPSHGSGTWAPSIRYHDGEFFIFIPLVDEGIMVARSTDIYGDFRINMLTRTKGWIDPCPIWDSDGKTYMVFAFAFSRCGLKHKLALIETDSSFTKTIGDYSIIFDGTVIAPTSEGPKAYYMNGYHYILFPAGGVATGWQCCIRSRSVKGPYEYRTVMKRGSTSVNGPHQGGLVDAPDGSLWFLHFQDVIELGRITHLQPACITADGWIFIGSDQDGDGIGEPVREWSVPVADGHCYSISTSDEFDSDELSLQWQWQANPDSSFYSLAEKKGCLRMFCIRNDERDNLVWYAPNALTQIPQSDSFTADCLLTLSGSSDGDFAGIGMIGHEYGFIGAAYDGRDYALSVFRGHVSNVTYSGQAEESDVASFPLSSGCVYLRIELRKDKNYFLSYSEDGIDYTVIDHIFPLERATWTGAKLSLWAGNRKNNISSGFADFDYFRLS</sequence>
<dbReference type="InterPro" id="IPR051795">
    <property type="entry name" value="Glycosyl_Hydrlase_43"/>
</dbReference>
<dbReference type="Gene3D" id="2.60.120.200">
    <property type="match status" value="1"/>
</dbReference>
<evidence type="ECO:0000256" key="5">
    <source>
        <dbReference type="RuleBase" id="RU361187"/>
    </source>
</evidence>
<dbReference type="AlphaFoldDB" id="A0A9D9E233"/>
<name>A0A9D9E233_9SPIO</name>
<keyword evidence="3 5" id="KW-0326">Glycosidase</keyword>
<evidence type="ECO:0000256" key="4">
    <source>
        <dbReference type="PIRSR" id="PIRSR606710-2"/>
    </source>
</evidence>
<dbReference type="CDD" id="cd09001">
    <property type="entry name" value="GH43_FsAxh1-like"/>
    <property type="match status" value="1"/>
</dbReference>
<dbReference type="GO" id="GO:0005975">
    <property type="term" value="P:carbohydrate metabolic process"/>
    <property type="evidence" value="ECO:0007669"/>
    <property type="project" value="InterPro"/>
</dbReference>
<comment type="caution">
    <text evidence="7">The sequence shown here is derived from an EMBL/GenBank/DDBJ whole genome shotgun (WGS) entry which is preliminary data.</text>
</comment>
<dbReference type="Pfam" id="PF17851">
    <property type="entry name" value="GH43_C2"/>
    <property type="match status" value="1"/>
</dbReference>
<organism evidence="7 8">
    <name type="scientific">Candidatus Ornithospirochaeta stercoripullorum</name>
    <dbReference type="NCBI Taxonomy" id="2840899"/>
    <lineage>
        <taxon>Bacteria</taxon>
        <taxon>Pseudomonadati</taxon>
        <taxon>Spirochaetota</taxon>
        <taxon>Spirochaetia</taxon>
        <taxon>Spirochaetales</taxon>
        <taxon>Spirochaetaceae</taxon>
        <taxon>Spirochaetaceae incertae sedis</taxon>
        <taxon>Candidatus Ornithospirochaeta</taxon>
    </lineage>
</organism>